<proteinExistence type="predicted"/>
<feature type="signal peptide" evidence="1">
    <location>
        <begin position="1"/>
        <end position="18"/>
    </location>
</feature>
<dbReference type="CDD" id="cd00688">
    <property type="entry name" value="ISOPREN_C2_like"/>
    <property type="match status" value="1"/>
</dbReference>
<reference evidence="2" key="2">
    <citation type="submission" date="2020-09" db="EMBL/GenBank/DDBJ databases">
        <authorList>
            <person name="Sun Q."/>
            <person name="Kim S."/>
        </authorList>
    </citation>
    <scope>NUCLEOTIDE SEQUENCE</scope>
    <source>
        <strain evidence="2">KCTC 12988</strain>
    </source>
</reference>
<reference evidence="2" key="1">
    <citation type="journal article" date="2014" name="Int. J. Syst. Evol. Microbiol.">
        <title>Complete genome sequence of Corynebacterium casei LMG S-19264T (=DSM 44701T), isolated from a smear-ripened cheese.</title>
        <authorList>
            <consortium name="US DOE Joint Genome Institute (JGI-PGF)"/>
            <person name="Walter F."/>
            <person name="Albersmeier A."/>
            <person name="Kalinowski J."/>
            <person name="Ruckert C."/>
        </authorList>
    </citation>
    <scope>NUCLEOTIDE SEQUENCE</scope>
    <source>
        <strain evidence="2">KCTC 12988</strain>
    </source>
</reference>
<sequence length="410" mass="45479">MRASTLALVLSWPLSALAQTAAPVVEVKPEGATPAVETQTEAAAAAPAAAANDPAVLTKEIDTAIQRGVDFLIASQNPSGSWGSATLTKGLNINAPIPGAHHAFRTGASALALEGLLKSGDRRPATVAAIEKGEAWLFDQLPRLRRAEQLTIYNNWGHAYGIRALAELNRYHAGNASKQASIARLAEQQVEMLYRYEYLNGGWGYYDFVAHTQKPSGSPTSFTTATVLLALRDARDTFGIQLNERVVQRALRCLRQQEIPDGSFAYSLPHQMAPRRGINRPAGSLARSQACNVALRAFDDEDITDERVVAWLDRLTKRDGFLSIGRKRPVPHETHFQISGYFYFYGHYYASEAFSILPEKDRSKLREPLAKLLLEKQEKDGSWWDYPLYNYHKPYGTGYVLTALSRYRPE</sequence>
<gene>
    <name evidence="2" type="ORF">GCM10007100_04760</name>
</gene>
<evidence type="ECO:0008006" key="4">
    <source>
        <dbReference type="Google" id="ProtNLM"/>
    </source>
</evidence>
<keyword evidence="1" id="KW-0732">Signal</keyword>
<evidence type="ECO:0000313" key="3">
    <source>
        <dbReference type="Proteomes" id="UP000644507"/>
    </source>
</evidence>
<protein>
    <recommendedName>
        <fullName evidence="4">Squalene cyclase C-terminal domain-containing protein</fullName>
    </recommendedName>
</protein>
<comment type="caution">
    <text evidence="2">The sequence shown here is derived from an EMBL/GenBank/DDBJ whole genome shotgun (WGS) entry which is preliminary data.</text>
</comment>
<evidence type="ECO:0000256" key="1">
    <source>
        <dbReference type="SAM" id="SignalP"/>
    </source>
</evidence>
<dbReference type="Proteomes" id="UP000644507">
    <property type="component" value="Unassembled WGS sequence"/>
</dbReference>
<keyword evidence="3" id="KW-1185">Reference proteome</keyword>
<feature type="chain" id="PRO_5037872492" description="Squalene cyclase C-terminal domain-containing protein" evidence="1">
    <location>
        <begin position="19"/>
        <end position="410"/>
    </location>
</feature>
<accession>A0A918TDH5</accession>
<evidence type="ECO:0000313" key="2">
    <source>
        <dbReference type="EMBL" id="GHC42849.1"/>
    </source>
</evidence>
<dbReference type="RefSeq" id="WP_189567023.1">
    <property type="nucleotide sequence ID" value="NZ_BMXI01000002.1"/>
</dbReference>
<dbReference type="Gene3D" id="1.50.10.20">
    <property type="match status" value="2"/>
</dbReference>
<organism evidence="2 3">
    <name type="scientific">Roseibacillus persicicus</name>
    <dbReference type="NCBI Taxonomy" id="454148"/>
    <lineage>
        <taxon>Bacteria</taxon>
        <taxon>Pseudomonadati</taxon>
        <taxon>Verrucomicrobiota</taxon>
        <taxon>Verrucomicrobiia</taxon>
        <taxon>Verrucomicrobiales</taxon>
        <taxon>Verrucomicrobiaceae</taxon>
        <taxon>Roseibacillus</taxon>
    </lineage>
</organism>
<dbReference type="InterPro" id="IPR008930">
    <property type="entry name" value="Terpenoid_cyclase/PrenylTrfase"/>
</dbReference>
<name>A0A918TDH5_9BACT</name>
<dbReference type="SUPFAM" id="SSF48239">
    <property type="entry name" value="Terpenoid cyclases/Protein prenyltransferases"/>
    <property type="match status" value="2"/>
</dbReference>
<dbReference type="EMBL" id="BMXI01000002">
    <property type="protein sequence ID" value="GHC42849.1"/>
    <property type="molecule type" value="Genomic_DNA"/>
</dbReference>
<dbReference type="AlphaFoldDB" id="A0A918TDH5"/>